<evidence type="ECO:0000256" key="1">
    <source>
        <dbReference type="SAM" id="Phobius"/>
    </source>
</evidence>
<keyword evidence="3" id="KW-1185">Reference proteome</keyword>
<keyword evidence="1" id="KW-1133">Transmembrane helix</keyword>
<gene>
    <name evidence="2" type="ORF">C4F50_01120</name>
</gene>
<keyword evidence="1" id="KW-0472">Membrane</keyword>
<name>A0ABR9TEN0_9FLAO</name>
<organism evidence="2 3">
    <name type="scientific">Flavobacterium hungaricum</name>
    <dbReference type="NCBI Taxonomy" id="2082725"/>
    <lineage>
        <taxon>Bacteria</taxon>
        <taxon>Pseudomonadati</taxon>
        <taxon>Bacteroidota</taxon>
        <taxon>Flavobacteriia</taxon>
        <taxon>Flavobacteriales</taxon>
        <taxon>Flavobacteriaceae</taxon>
        <taxon>Flavobacterium</taxon>
    </lineage>
</organism>
<evidence type="ECO:0000313" key="2">
    <source>
        <dbReference type="EMBL" id="MBE8723529.1"/>
    </source>
</evidence>
<reference evidence="2 3" key="1">
    <citation type="submission" date="2018-07" db="EMBL/GenBank/DDBJ databases">
        <title>Genome assembly of strain KB82.</title>
        <authorList>
            <person name="Kukolya J."/>
            <person name="Horvath B."/>
            <person name="Nagy I."/>
            <person name="Toth A."/>
        </authorList>
    </citation>
    <scope>NUCLEOTIDE SEQUENCE [LARGE SCALE GENOMIC DNA]</scope>
    <source>
        <strain evidence="2 3">Kb82</strain>
    </source>
</reference>
<feature type="transmembrane region" description="Helical" evidence="1">
    <location>
        <begin position="42"/>
        <end position="62"/>
    </location>
</feature>
<accession>A0ABR9TEN0</accession>
<dbReference type="RefSeq" id="WP_193844590.1">
    <property type="nucleotide sequence ID" value="NZ_PRDM01000001.1"/>
</dbReference>
<evidence type="ECO:0000313" key="3">
    <source>
        <dbReference type="Proteomes" id="UP000640614"/>
    </source>
</evidence>
<dbReference type="EMBL" id="PRDM01000001">
    <property type="protein sequence ID" value="MBE8723529.1"/>
    <property type="molecule type" value="Genomic_DNA"/>
</dbReference>
<dbReference type="Proteomes" id="UP000640614">
    <property type="component" value="Unassembled WGS sequence"/>
</dbReference>
<feature type="transmembrane region" description="Helical" evidence="1">
    <location>
        <begin position="12"/>
        <end position="30"/>
    </location>
</feature>
<keyword evidence="1" id="KW-0812">Transmembrane</keyword>
<protein>
    <submittedName>
        <fullName evidence="2">Uncharacterized protein</fullName>
    </submittedName>
</protein>
<sequence length="304" mass="35702">MIKWFDSYISYFVYGFGIITVVLAFIATKLEKDTTNQRRIRIASKLTLLVAFIGAITLLFQWRKDIVSDREHTAEIDSSKSQGETIIKKADTISELQRFLRDSVSTVIKKQNYSIEKLNSSIVIQNNIVIKQRETIDRIMGSGYPICEFLQKDNKKHYLNVTNSDYKSGSSFDTNLIIYDFSKLKASNFRYENGRAFYSLDSLNKYSTRIPSFNLATNVMQALEYEFNNDNLPKFYCIKIITRNISIFQYSILQKYNNQVYHSYKIYKFGKKWELLKTYNTSFIPPDSWEQLFPIGRDIVTEYY</sequence>
<comment type="caution">
    <text evidence="2">The sequence shown here is derived from an EMBL/GenBank/DDBJ whole genome shotgun (WGS) entry which is preliminary data.</text>
</comment>
<proteinExistence type="predicted"/>